<proteinExistence type="predicted"/>
<evidence type="ECO:0000313" key="3">
    <source>
        <dbReference type="Proteomes" id="UP001319045"/>
    </source>
</evidence>
<dbReference type="Gene3D" id="3.40.50.300">
    <property type="entry name" value="P-loop containing nucleotide triphosphate hydrolases"/>
    <property type="match status" value="1"/>
</dbReference>
<dbReference type="InterPro" id="IPR041685">
    <property type="entry name" value="AAA_GajA/Old/RecF-like"/>
</dbReference>
<dbReference type="PANTHER" id="PTHR43581:SF4">
    <property type="entry name" value="ATP_GTP PHOSPHATASE"/>
    <property type="match status" value="1"/>
</dbReference>
<evidence type="ECO:0000313" key="2">
    <source>
        <dbReference type="EMBL" id="BCS86441.1"/>
    </source>
</evidence>
<organism evidence="2 3">
    <name type="scientific">Prevotella herbatica</name>
    <dbReference type="NCBI Taxonomy" id="2801997"/>
    <lineage>
        <taxon>Bacteria</taxon>
        <taxon>Pseudomonadati</taxon>
        <taxon>Bacteroidota</taxon>
        <taxon>Bacteroidia</taxon>
        <taxon>Bacteroidales</taxon>
        <taxon>Prevotellaceae</taxon>
        <taxon>Prevotella</taxon>
    </lineage>
</organism>
<protein>
    <recommendedName>
        <fullName evidence="1">Endonuclease GajA/Old nuclease/RecF-like AAA domain-containing protein</fullName>
    </recommendedName>
</protein>
<dbReference type="SUPFAM" id="SSF52540">
    <property type="entry name" value="P-loop containing nucleoside triphosphate hydrolases"/>
    <property type="match status" value="1"/>
</dbReference>
<dbReference type="InterPro" id="IPR051396">
    <property type="entry name" value="Bact_Antivir_Def_Nuclease"/>
</dbReference>
<feature type="domain" description="Endonuclease GajA/Old nuclease/RecF-like AAA" evidence="1">
    <location>
        <begin position="357"/>
        <end position="565"/>
    </location>
</feature>
<dbReference type="InterPro" id="IPR027417">
    <property type="entry name" value="P-loop_NTPase"/>
</dbReference>
<reference evidence="2 3" key="1">
    <citation type="journal article" date="2022" name="Int. J. Syst. Evol. Microbiol.">
        <title>Prevotella herbatica sp. nov., a plant polysaccharide-decomposing anaerobic bacterium isolated from a methanogenic reactor.</title>
        <authorList>
            <person name="Uek A."/>
            <person name="Tonouchi A."/>
            <person name="Kaku N."/>
            <person name="Ueki K."/>
        </authorList>
    </citation>
    <scope>NUCLEOTIDE SEQUENCE [LARGE SCALE GENOMIC DNA]</scope>
    <source>
        <strain evidence="2 3">WR041</strain>
    </source>
</reference>
<sequence length="685" mass="79880">MFSLRKLIVKDSCDKRILKILKPGEYLFSDPKFDNFFLNNVTVSSIVGKNGCGKSSLIELVFRMVNNLGAMMLKKLSRPAADALCFVEGIEATLEYDLDSKHGTLICGRNSVELMHGEYLFCWHKENSSVLYEINGKKKDTNDYGVAKCVADNFFYLIATNYSMQSFIDADYRKEIVSSWQPNKAYDESTNEYVWGRDDSNCWINGVFHKNDGYMCPIVLNPYRDNGKIDMVKEEGLTVNRLCALMLQFRKENYQIIEGYRLASIRYIFNQGYLLENFDRQILRDIPAERISDKFLYVYFLEGSYAKAILDGYGINAERDMNYIELTLRLYLVYKTFSIAEKYPQYSHFRPLGNVNNAFKTNTNKHELKLVYELAKKIMVNSSHIELKVHQTIYLIRNLDILDNKNRLEQPMTYEEFNEFLNVNTECDNVMQRFRTLPPPLFRPTIYLIKNEDYDNIMRQEFTEQERKDDIDRHSIPLSDLSSGERQFIYMTSTLLYHAHNILSIPDNERLAYRNLCMVLDEVEICFHPEYQRTFLSKLLSLIERNQLNTFFGISILIITHSPFVLSDIPKDNILYLENGENVSESKHLNTFGANVNELLAQSFFLSGGFMGEFASDRIDSLANYLSDNPTSYPWTESLAKELIDLVGDELIQFQLQQMYAQKFKDTDSYKVWIKEEAERLGIEL</sequence>
<dbReference type="PANTHER" id="PTHR43581">
    <property type="entry name" value="ATP/GTP PHOSPHATASE"/>
    <property type="match status" value="1"/>
</dbReference>
<keyword evidence="3" id="KW-1185">Reference proteome</keyword>
<gene>
    <name evidence="2" type="ORF">prwr041_23340</name>
</gene>
<name>A0ABM7P0Z2_9BACT</name>
<dbReference type="EMBL" id="AP024484">
    <property type="protein sequence ID" value="BCS86441.1"/>
    <property type="molecule type" value="Genomic_DNA"/>
</dbReference>
<dbReference type="RefSeq" id="WP_207154011.1">
    <property type="nucleotide sequence ID" value="NZ_AP024484.1"/>
</dbReference>
<dbReference type="Pfam" id="PF13175">
    <property type="entry name" value="AAA_15"/>
    <property type="match status" value="1"/>
</dbReference>
<accession>A0ABM7P0Z2</accession>
<evidence type="ECO:0000259" key="1">
    <source>
        <dbReference type="Pfam" id="PF13175"/>
    </source>
</evidence>
<dbReference type="Proteomes" id="UP001319045">
    <property type="component" value="Chromosome"/>
</dbReference>